<organism evidence="1 2">
    <name type="scientific">Plasmodium yoelii yoelii</name>
    <dbReference type="NCBI Taxonomy" id="73239"/>
    <lineage>
        <taxon>Eukaryota</taxon>
        <taxon>Sar</taxon>
        <taxon>Alveolata</taxon>
        <taxon>Apicomplexa</taxon>
        <taxon>Aconoidasida</taxon>
        <taxon>Haemosporida</taxon>
        <taxon>Plasmodiidae</taxon>
        <taxon>Plasmodium</taxon>
        <taxon>Plasmodium (Vinckeia)</taxon>
    </lineage>
</organism>
<protein>
    <submittedName>
        <fullName evidence="1">Uncharacterized protein</fullName>
    </submittedName>
</protein>
<reference evidence="1 2" key="1">
    <citation type="journal article" date="2002" name="Nature">
        <title>Genome sequence and comparative analysis of the model rodent malaria parasite Plasmodium yoelii yoelii.</title>
        <authorList>
            <person name="Carlton J.M."/>
            <person name="Angiuoli S.V."/>
            <person name="Suh B.B."/>
            <person name="Kooij T.W."/>
            <person name="Pertea M."/>
            <person name="Silva J.C."/>
            <person name="Ermolaeva M.D."/>
            <person name="Allen J.E."/>
            <person name="Selengut J.D."/>
            <person name="Koo H.L."/>
            <person name="Peterson J.D."/>
            <person name="Pop M."/>
            <person name="Kosack D.S."/>
            <person name="Shumway M.F."/>
            <person name="Bidwell S.L."/>
            <person name="Shallom S.J."/>
            <person name="van Aken S.E."/>
            <person name="Riedmuller S.B."/>
            <person name="Feldblyum T.V."/>
            <person name="Cho J.K."/>
            <person name="Quackenbush J."/>
            <person name="Sedegah M."/>
            <person name="Shoaibi A."/>
            <person name="Cummings L.M."/>
            <person name="Florens L."/>
            <person name="Yates J.R."/>
            <person name="Raine J.D."/>
            <person name="Sinden R.E."/>
            <person name="Harris M.A."/>
            <person name="Cunningham D.A."/>
            <person name="Preiser P.R."/>
            <person name="Bergman L.W."/>
            <person name="Vaidya A.B."/>
            <person name="van Lin L.H."/>
            <person name="Janse C.J."/>
            <person name="Waters A.P."/>
            <person name="Smith H.O."/>
            <person name="White O.R."/>
            <person name="Salzberg S.L."/>
            <person name="Venter J.C."/>
            <person name="Fraser C.M."/>
            <person name="Hoffman S.L."/>
            <person name="Gardner M.J."/>
            <person name="Carucci D.J."/>
        </authorList>
    </citation>
    <scope>NUCLEOTIDE SEQUENCE [LARGE SCALE GENOMIC DNA]</scope>
    <source>
        <strain evidence="1 2">17XNL</strain>
    </source>
</reference>
<gene>
    <name evidence="1" type="ORF">PY02865</name>
</gene>
<proteinExistence type="predicted"/>
<dbReference type="EMBL" id="AABL01000800">
    <property type="protein sequence ID" value="EAA22375.1"/>
    <property type="molecule type" value="Genomic_DNA"/>
</dbReference>
<dbReference type="Proteomes" id="UP000008553">
    <property type="component" value="Unassembled WGS sequence"/>
</dbReference>
<dbReference type="AlphaFoldDB" id="Q7RKN5"/>
<dbReference type="InParanoid" id="Q7RKN5"/>
<sequence>GCIYTICATFIPLILNYLCASFSPFFSKTKYAYICNTYLKTSDHMLSLLSLKGILSLIHPLNIQKKNHPFYILQHIEYIATRIST</sequence>
<feature type="non-terminal residue" evidence="1">
    <location>
        <position position="1"/>
    </location>
</feature>
<evidence type="ECO:0000313" key="2">
    <source>
        <dbReference type="Proteomes" id="UP000008553"/>
    </source>
</evidence>
<dbReference type="PaxDb" id="73239-Q7RKN5"/>
<evidence type="ECO:0000313" key="1">
    <source>
        <dbReference type="EMBL" id="EAA22375.1"/>
    </source>
</evidence>
<comment type="caution">
    <text evidence="1">The sequence shown here is derived from an EMBL/GenBank/DDBJ whole genome shotgun (WGS) entry which is preliminary data.</text>
</comment>
<keyword evidence="2" id="KW-1185">Reference proteome</keyword>
<accession>Q7RKN5</accession>
<name>Q7RKN5_PLAYO</name>